<dbReference type="Gene3D" id="2.70.9.10">
    <property type="entry name" value="Adenovirus Type 2 Hexon, domain 4"/>
    <property type="match status" value="1"/>
</dbReference>
<dbReference type="SUPFAM" id="SSF49749">
    <property type="entry name" value="Group II dsDNA viruses VP"/>
    <property type="match status" value="2"/>
</dbReference>
<dbReference type="AlphaFoldDB" id="A0A6C0HV97"/>
<feature type="domain" description="Major capsid protein C-terminal" evidence="1">
    <location>
        <begin position="255"/>
        <end position="457"/>
    </location>
</feature>
<dbReference type="Pfam" id="PF16903">
    <property type="entry name" value="Capsid_N"/>
    <property type="match status" value="1"/>
</dbReference>
<name>A0A6C0HV97_9ZZZZ</name>
<dbReference type="EMBL" id="MN740017">
    <property type="protein sequence ID" value="QHT84442.1"/>
    <property type="molecule type" value="Genomic_DNA"/>
</dbReference>
<evidence type="ECO:0000259" key="2">
    <source>
        <dbReference type="Pfam" id="PF16903"/>
    </source>
</evidence>
<dbReference type="InterPro" id="IPR016112">
    <property type="entry name" value="VP_dsDNA_II"/>
</dbReference>
<protein>
    <recommendedName>
        <fullName evidence="4">Major capsid protein N-terminal domain-containing protein</fullName>
    </recommendedName>
</protein>
<accession>A0A6C0HV97</accession>
<dbReference type="InterPro" id="IPR007542">
    <property type="entry name" value="MCP_C"/>
</dbReference>
<dbReference type="InterPro" id="IPR038519">
    <property type="entry name" value="MCP_C_sf"/>
</dbReference>
<dbReference type="InterPro" id="IPR031654">
    <property type="entry name" value="Capsid_N"/>
</dbReference>
<dbReference type="Gene3D" id="2.70.9.20">
    <property type="entry name" value="Major capsid protein Vp54"/>
    <property type="match status" value="1"/>
</dbReference>
<proteinExistence type="predicted"/>
<feature type="domain" description="Major capsid protein N-terminal" evidence="2">
    <location>
        <begin position="29"/>
        <end position="250"/>
    </location>
</feature>
<evidence type="ECO:0000259" key="1">
    <source>
        <dbReference type="Pfam" id="PF04451"/>
    </source>
</evidence>
<reference evidence="3" key="1">
    <citation type="journal article" date="2020" name="Nature">
        <title>Giant virus diversity and host interactions through global metagenomics.</title>
        <authorList>
            <person name="Schulz F."/>
            <person name="Roux S."/>
            <person name="Paez-Espino D."/>
            <person name="Jungbluth S."/>
            <person name="Walsh D.A."/>
            <person name="Denef V.J."/>
            <person name="McMahon K.D."/>
            <person name="Konstantinidis K.T."/>
            <person name="Eloe-Fadrosh E.A."/>
            <person name="Kyrpides N.C."/>
            <person name="Woyke T."/>
        </authorList>
    </citation>
    <scope>NUCLEOTIDE SEQUENCE</scope>
    <source>
        <strain evidence="3">GVMAG-M-3300023184-177</strain>
    </source>
</reference>
<evidence type="ECO:0000313" key="3">
    <source>
        <dbReference type="EMBL" id="QHT84442.1"/>
    </source>
</evidence>
<organism evidence="3">
    <name type="scientific">viral metagenome</name>
    <dbReference type="NCBI Taxonomy" id="1070528"/>
    <lineage>
        <taxon>unclassified sequences</taxon>
        <taxon>metagenomes</taxon>
        <taxon>organismal metagenomes</taxon>
    </lineage>
</organism>
<evidence type="ECO:0008006" key="4">
    <source>
        <dbReference type="Google" id="ProtNLM"/>
    </source>
</evidence>
<dbReference type="Pfam" id="PF04451">
    <property type="entry name" value="Capsid_NCLDV"/>
    <property type="match status" value="1"/>
</dbReference>
<sequence>MSNGAILQLESKNEFDEYLFTDDIKMSEFKNNYKKITNFSEVPYSFYPTGAVSWGDRMVFKINKVGDLMSNMYIAIELPEINVTQIIGKTEDIVTSNYRVKWQDFIGYTIIEKATLRIGGQIIQEMTGEFMMCYTDLYDNAWITSAMCGHDVNLVSPQLQTFRQFIYVPLRFFNCGNYNSTLPVNALRYHEIEVEIKLRRWDEVYLVLQQLTDIKTALISDPASYKYGHTLDKLPQQNFNNIRLDCNFIFLESDEREYYLNNKLDILITQVQMIEQTCSKLDTIYLNFNNPIREFYFLLSKNEYNNESFCYSGKPQFIPYKAAPPNPPEFTKTLWNQIPEKDLLAEASLQFNNVDRVPYKDYKYWFNVQNYETFKSRPLHLIYLYSFGLTNKKMNNGSCNFSEFESVKLNIRLADSDIRQYHITDPTYLLDVGPTNSTRIVVFGINYNFLQIEDGMAQLQFSM</sequence>
<dbReference type="GO" id="GO:0005198">
    <property type="term" value="F:structural molecule activity"/>
    <property type="evidence" value="ECO:0007669"/>
    <property type="project" value="InterPro"/>
</dbReference>